<dbReference type="CDD" id="cd01715">
    <property type="entry name" value="ETF_alpha"/>
    <property type="match status" value="1"/>
</dbReference>
<dbReference type="PANTHER" id="PTHR43153">
    <property type="entry name" value="ELECTRON TRANSFER FLAVOPROTEIN ALPHA"/>
    <property type="match status" value="1"/>
</dbReference>
<keyword evidence="3" id="KW-0285">Flavoprotein</keyword>
<keyword evidence="6" id="KW-0249">Electron transport</keyword>
<evidence type="ECO:0000259" key="9">
    <source>
        <dbReference type="PROSITE" id="PS51379"/>
    </source>
</evidence>
<dbReference type="SUPFAM" id="SSF54862">
    <property type="entry name" value="4Fe-4S ferredoxins"/>
    <property type="match status" value="1"/>
</dbReference>
<dbReference type="Pfam" id="PF13237">
    <property type="entry name" value="Fer4_10"/>
    <property type="match status" value="1"/>
</dbReference>
<name>A0ABQ0MEW7_9BACT</name>
<organism evidence="10 11">
    <name type="scientific">Geoanaerobacter pelophilus</name>
    <dbReference type="NCBI Taxonomy" id="60036"/>
    <lineage>
        <taxon>Bacteria</taxon>
        <taxon>Pseudomonadati</taxon>
        <taxon>Thermodesulfobacteriota</taxon>
        <taxon>Desulfuromonadia</taxon>
        <taxon>Geobacterales</taxon>
        <taxon>Geobacteraceae</taxon>
        <taxon>Geoanaerobacter</taxon>
    </lineage>
</organism>
<dbReference type="InterPro" id="IPR014730">
    <property type="entry name" value="ETF_a/b_N"/>
</dbReference>
<evidence type="ECO:0000256" key="8">
    <source>
        <dbReference type="ARBA" id="ARBA00023014"/>
    </source>
</evidence>
<keyword evidence="7" id="KW-0408">Iron</keyword>
<dbReference type="PROSITE" id="PS00198">
    <property type="entry name" value="4FE4S_FER_1"/>
    <property type="match status" value="1"/>
</dbReference>
<feature type="domain" description="4Fe-4S ferredoxin-type" evidence="9">
    <location>
        <begin position="48"/>
        <end position="77"/>
    </location>
</feature>
<dbReference type="Gene3D" id="3.30.70.20">
    <property type="match status" value="1"/>
</dbReference>
<accession>A0ABQ0MEW7</accession>
<feature type="domain" description="4Fe-4S ferredoxin-type" evidence="9">
    <location>
        <begin position="17"/>
        <end position="47"/>
    </location>
</feature>
<dbReference type="PROSITE" id="PS00696">
    <property type="entry name" value="ETF_ALPHA"/>
    <property type="match status" value="1"/>
</dbReference>
<dbReference type="Gene3D" id="3.40.50.620">
    <property type="entry name" value="HUPs"/>
    <property type="match status" value="1"/>
</dbReference>
<dbReference type="InterPro" id="IPR029035">
    <property type="entry name" value="DHS-like_NAD/FAD-binding_dom"/>
</dbReference>
<gene>
    <name evidence="10" type="ORF">GPEL0_01f0641</name>
</gene>
<dbReference type="InterPro" id="IPR018206">
    <property type="entry name" value="ETF_asu_C_CS"/>
</dbReference>
<evidence type="ECO:0000256" key="5">
    <source>
        <dbReference type="ARBA" id="ARBA00022827"/>
    </source>
</evidence>
<reference evidence="10 11" key="1">
    <citation type="submission" date="2017-04" db="EMBL/GenBank/DDBJ databases">
        <authorList>
            <consortium name="Geobacter pelophilus Genome Sequencing"/>
            <person name="Aoyagi T."/>
            <person name="Koike H."/>
            <person name="Hori T."/>
        </authorList>
    </citation>
    <scope>NUCLEOTIDE SEQUENCE [LARGE SCALE GENOMIC DNA]</scope>
    <source>
        <strain evidence="10 11">Drf2</strain>
    </source>
</reference>
<keyword evidence="4" id="KW-0479">Metal-binding</keyword>
<dbReference type="Proteomes" id="UP000194153">
    <property type="component" value="Unassembled WGS sequence"/>
</dbReference>
<dbReference type="InterPro" id="IPR017900">
    <property type="entry name" value="4Fe4S_Fe_S_CS"/>
</dbReference>
<evidence type="ECO:0000256" key="7">
    <source>
        <dbReference type="ARBA" id="ARBA00023004"/>
    </source>
</evidence>
<dbReference type="EMBL" id="BDQG01000001">
    <property type="protein sequence ID" value="GAW65645.1"/>
    <property type="molecule type" value="Genomic_DNA"/>
</dbReference>
<evidence type="ECO:0000256" key="6">
    <source>
        <dbReference type="ARBA" id="ARBA00022982"/>
    </source>
</evidence>
<dbReference type="InterPro" id="IPR001308">
    <property type="entry name" value="ETF_a/FixB"/>
</dbReference>
<evidence type="ECO:0000256" key="2">
    <source>
        <dbReference type="ARBA" id="ARBA00022448"/>
    </source>
</evidence>
<dbReference type="SUPFAM" id="SSF52402">
    <property type="entry name" value="Adenine nucleotide alpha hydrolases-like"/>
    <property type="match status" value="1"/>
</dbReference>
<dbReference type="Pfam" id="PF01012">
    <property type="entry name" value="ETF"/>
    <property type="match status" value="1"/>
</dbReference>
<proteinExistence type="inferred from homology"/>
<reference evidence="11" key="2">
    <citation type="submission" date="2017-05" db="EMBL/GenBank/DDBJ databases">
        <title>Draft genome sequence of Geobacter pelophilus, a iron(III)-reducing bacteria.</title>
        <authorList>
            <person name="Aoyagi T."/>
            <person name="Koike H."/>
            <person name="Morita T."/>
            <person name="Sato Y."/>
            <person name="Habe H."/>
            <person name="Hori T."/>
        </authorList>
    </citation>
    <scope>NUCLEOTIDE SEQUENCE [LARGE SCALE GENOMIC DNA]</scope>
    <source>
        <strain evidence="11">Drf2</strain>
    </source>
</reference>
<keyword evidence="11" id="KW-1185">Reference proteome</keyword>
<dbReference type="SUPFAM" id="SSF52467">
    <property type="entry name" value="DHS-like NAD/FAD-binding domain"/>
    <property type="match status" value="1"/>
</dbReference>
<sequence>MGRKMSEAKPKLKKPRGKVRLLEGKCIACGARCQSSCPVDGIQMSDAGEPQIELSKCIGCLKCVKACPGSALEIFYSKEELEILAALAGQQDLAEEEADPEELARREYVAGFRGVWVFVEQTEGEAARVSWELMGKGKELAAKLGVELCAVVMGHKVEHLCHEAFSYGADKAYLMDQAVLEYYRTYPYLDALCHLIERYKPEIVLMGATGMGRDLAGAVATRVKTGLTADCTGLDIDAKRNLMQTRPAFGGNIMATIMCDRFRPQMATVRSHVMPMPAQSAGRSGKIVHASFPLSESDVFTKVLQVIRDSKAGQVDIAGAEFIVSGGRGMMAKENFAILQELADELGGVVGASRSAVDAGWMPGDRQVGQTGKTVRPKIYIACGISGAIQHLVGMQDSDLIIAINRDKEAPIFEVASYGIVGDLFEIVPAITATLRELKAAKNPGDQAADRDVEAA</sequence>
<evidence type="ECO:0000313" key="10">
    <source>
        <dbReference type="EMBL" id="GAW65645.1"/>
    </source>
</evidence>
<dbReference type="SMART" id="SM00893">
    <property type="entry name" value="ETF"/>
    <property type="match status" value="1"/>
</dbReference>
<dbReference type="InterPro" id="IPR033947">
    <property type="entry name" value="ETF_alpha_N"/>
</dbReference>
<dbReference type="InterPro" id="IPR014729">
    <property type="entry name" value="Rossmann-like_a/b/a_fold"/>
</dbReference>
<evidence type="ECO:0000256" key="3">
    <source>
        <dbReference type="ARBA" id="ARBA00022630"/>
    </source>
</evidence>
<keyword evidence="2" id="KW-0813">Transport</keyword>
<comment type="caution">
    <text evidence="10">The sequence shown here is derived from an EMBL/GenBank/DDBJ whole genome shotgun (WGS) entry which is preliminary data.</text>
</comment>
<protein>
    <submittedName>
        <fullName evidence="10">Electron transfer flavoprotein subunit alpha</fullName>
    </submittedName>
</protein>
<evidence type="ECO:0000256" key="1">
    <source>
        <dbReference type="ARBA" id="ARBA00005817"/>
    </source>
</evidence>
<dbReference type="Pfam" id="PF00766">
    <property type="entry name" value="ETF_alpha"/>
    <property type="match status" value="1"/>
</dbReference>
<evidence type="ECO:0000256" key="4">
    <source>
        <dbReference type="ARBA" id="ARBA00022723"/>
    </source>
</evidence>
<dbReference type="PANTHER" id="PTHR43153:SF1">
    <property type="entry name" value="ELECTRON TRANSFER FLAVOPROTEIN SUBUNIT ALPHA, MITOCHONDRIAL"/>
    <property type="match status" value="1"/>
</dbReference>
<keyword evidence="8" id="KW-0411">Iron-sulfur</keyword>
<dbReference type="InterPro" id="IPR017896">
    <property type="entry name" value="4Fe4S_Fe-S-bd"/>
</dbReference>
<dbReference type="Gene3D" id="3.40.50.1220">
    <property type="entry name" value="TPP-binding domain"/>
    <property type="match status" value="1"/>
</dbReference>
<keyword evidence="5" id="KW-0274">FAD</keyword>
<dbReference type="InterPro" id="IPR014731">
    <property type="entry name" value="ETF_asu_C"/>
</dbReference>
<dbReference type="PROSITE" id="PS51379">
    <property type="entry name" value="4FE4S_FER_2"/>
    <property type="match status" value="2"/>
</dbReference>
<evidence type="ECO:0000313" key="11">
    <source>
        <dbReference type="Proteomes" id="UP000194153"/>
    </source>
</evidence>
<comment type="similarity">
    <text evidence="1">Belongs to the ETF alpha-subunit/FixB family.</text>
</comment>